<dbReference type="AlphaFoldDB" id="A0A916ZAV4"/>
<dbReference type="SUPFAM" id="SSF48208">
    <property type="entry name" value="Six-hairpin glycosidases"/>
    <property type="match status" value="1"/>
</dbReference>
<sequence>MQQSVMRQYAVKGEQFKMVFDWLEDKGGYGYSLHILDRNGEWVVVSAMGNPLVRGKSFDLYPTEIMALETGGSWLLKGSSQARSRDGLSFAYPWEAAIVYDRSNDWLQVKVEIHNEQDIQLQMVEGVEPEITVDMGLLPPYDRGDHVWFKTSINNPTKWNDEAHGNDCPAMYYYDSYYHFDLMMYFDMTDMTWMSRDNIARFLNYRCGFRRRYKPAPAYELGLYADGFSGTAFPAGTQRFTYYVKARQRLSVPTETTALKELIDHCLQLVPAESQWPEKATDWEDFTQRCTQDLLDPQCWGANDIYDDYILNYVNGYSPAWEEAFESKNLTIDFKASPCIDSAAFIGYPLSVVNALKSGGPYSELLERILNFTRVYIRHKTEKNRARVDSGNATFLEGVAGTWQFVYILEQIWQIAHLHHDQELLDYVHHEVDEILIPLSRNVNYLYPLSFDLATLRRHGNGDAYMVAGIYAYFMLNVYKATGQPRYLEEAQRSIRPLLALPVNSLSQEVFMFGLGIQAASELYKLTGEAEYKEIYDYLLAQNLRMMYWFDDNTKEEYRDYNTFAMFQACTPIIYPAFFENIECLARIASTLDTNEAGVGLLRVLNHARKNNLYLFPQCLPENRHSSNLMYIPFENLGVLEDEKTGWIGQEIYGCGQVYQAYLMWEAFGKSSDRDVMVLNLDNYKIADLEGVRNLEVSFIVYNPEAVEKTFDITLSEHLSAAHARIGMNTESLDRTIQAADGKVTLTLRPDEYVYMKIAKS</sequence>
<reference evidence="1" key="2">
    <citation type="submission" date="2020-09" db="EMBL/GenBank/DDBJ databases">
        <authorList>
            <person name="Sun Q."/>
            <person name="Zhou Y."/>
        </authorList>
    </citation>
    <scope>NUCLEOTIDE SEQUENCE</scope>
    <source>
        <strain evidence="1">CGMCC 1.15178</strain>
    </source>
</reference>
<protein>
    <submittedName>
        <fullName evidence="1">Uncharacterized protein</fullName>
    </submittedName>
</protein>
<keyword evidence="2" id="KW-1185">Reference proteome</keyword>
<evidence type="ECO:0000313" key="2">
    <source>
        <dbReference type="Proteomes" id="UP000612456"/>
    </source>
</evidence>
<organism evidence="1 2">
    <name type="scientific">Paenibacillus nasutitermitis</name>
    <dbReference type="NCBI Taxonomy" id="1652958"/>
    <lineage>
        <taxon>Bacteria</taxon>
        <taxon>Bacillati</taxon>
        <taxon>Bacillota</taxon>
        <taxon>Bacilli</taxon>
        <taxon>Bacillales</taxon>
        <taxon>Paenibacillaceae</taxon>
        <taxon>Paenibacillus</taxon>
    </lineage>
</organism>
<proteinExistence type="predicted"/>
<reference evidence="1" key="1">
    <citation type="journal article" date="2014" name="Int. J. Syst. Evol. Microbiol.">
        <title>Complete genome sequence of Corynebacterium casei LMG S-19264T (=DSM 44701T), isolated from a smear-ripened cheese.</title>
        <authorList>
            <consortium name="US DOE Joint Genome Institute (JGI-PGF)"/>
            <person name="Walter F."/>
            <person name="Albersmeier A."/>
            <person name="Kalinowski J."/>
            <person name="Ruckert C."/>
        </authorList>
    </citation>
    <scope>NUCLEOTIDE SEQUENCE</scope>
    <source>
        <strain evidence="1">CGMCC 1.15178</strain>
    </source>
</reference>
<dbReference type="EMBL" id="BMHP01000003">
    <property type="protein sequence ID" value="GGD84335.1"/>
    <property type="molecule type" value="Genomic_DNA"/>
</dbReference>
<comment type="caution">
    <text evidence="1">The sequence shown here is derived from an EMBL/GenBank/DDBJ whole genome shotgun (WGS) entry which is preliminary data.</text>
</comment>
<name>A0A916ZAV4_9BACL</name>
<dbReference type="GO" id="GO:0005975">
    <property type="term" value="P:carbohydrate metabolic process"/>
    <property type="evidence" value="ECO:0007669"/>
    <property type="project" value="InterPro"/>
</dbReference>
<gene>
    <name evidence="1" type="ORF">GCM10010911_48290</name>
</gene>
<dbReference type="InterPro" id="IPR008928">
    <property type="entry name" value="6-hairpin_glycosidase_sf"/>
</dbReference>
<evidence type="ECO:0000313" key="1">
    <source>
        <dbReference type="EMBL" id="GGD84335.1"/>
    </source>
</evidence>
<dbReference type="RefSeq" id="WP_188995729.1">
    <property type="nucleotide sequence ID" value="NZ_BMHP01000003.1"/>
</dbReference>
<accession>A0A916ZAV4</accession>
<dbReference type="Proteomes" id="UP000612456">
    <property type="component" value="Unassembled WGS sequence"/>
</dbReference>